<evidence type="ECO:0000313" key="1">
    <source>
        <dbReference type="EMBL" id="CAG5000531.1"/>
    </source>
</evidence>
<name>A0A916JBP2_9BACT</name>
<accession>A0A916JBP2</accession>
<proteinExistence type="predicted"/>
<sequence>MAKFIPEEPTLLLRSVSAVTDTESIRVSPPNLYSRQKISAILPVSYTPETDPLPADDEESDEPSVALYFGLKALLYQGSSIRVCFSEDRQNWLCSYVPSQDLGMLVASEEAYWEEVEQEGFRTINDGAEFTYFRVIIPESELSLSQGATGIDLFVQFIFETNVNASTDQFVEIDERTLYITRWPDGGDIPIVATTPPKKLLP</sequence>
<keyword evidence="2" id="KW-1185">Reference proteome</keyword>
<evidence type="ECO:0000313" key="2">
    <source>
        <dbReference type="Proteomes" id="UP000680038"/>
    </source>
</evidence>
<comment type="caution">
    <text evidence="1">The sequence shown here is derived from an EMBL/GenBank/DDBJ whole genome shotgun (WGS) entry which is preliminary data.</text>
</comment>
<dbReference type="AlphaFoldDB" id="A0A916JBP2"/>
<dbReference type="EMBL" id="CAJRAF010000002">
    <property type="protein sequence ID" value="CAG5000531.1"/>
    <property type="molecule type" value="Genomic_DNA"/>
</dbReference>
<dbReference type="Proteomes" id="UP000680038">
    <property type="component" value="Unassembled WGS sequence"/>
</dbReference>
<organism evidence="1 2">
    <name type="scientific">Dyadobacter helix</name>
    <dbReference type="NCBI Taxonomy" id="2822344"/>
    <lineage>
        <taxon>Bacteria</taxon>
        <taxon>Pseudomonadati</taxon>
        <taxon>Bacteroidota</taxon>
        <taxon>Cytophagia</taxon>
        <taxon>Cytophagales</taxon>
        <taxon>Spirosomataceae</taxon>
        <taxon>Dyadobacter</taxon>
    </lineage>
</organism>
<dbReference type="RefSeq" id="WP_215239113.1">
    <property type="nucleotide sequence ID" value="NZ_CAJRAF010000002.1"/>
</dbReference>
<gene>
    <name evidence="1" type="ORF">DYBT9275_02482</name>
</gene>
<reference evidence="1" key="1">
    <citation type="submission" date="2021-04" db="EMBL/GenBank/DDBJ databases">
        <authorList>
            <person name="Rodrigo-Torres L."/>
            <person name="Arahal R. D."/>
            <person name="Lucena T."/>
        </authorList>
    </citation>
    <scope>NUCLEOTIDE SEQUENCE</scope>
    <source>
        <strain evidence="1">CECT 9275</strain>
    </source>
</reference>
<protein>
    <submittedName>
        <fullName evidence="1">Uncharacterized protein</fullName>
    </submittedName>
</protein>